<protein>
    <submittedName>
        <fullName evidence="2">Uncharacterized protein</fullName>
    </submittedName>
</protein>
<comment type="caution">
    <text evidence="2">The sequence shown here is derived from an EMBL/GenBank/DDBJ whole genome shotgun (WGS) entry which is preliminary data.</text>
</comment>
<evidence type="ECO:0000313" key="2">
    <source>
        <dbReference type="EMBL" id="KAJ7030496.1"/>
    </source>
</evidence>
<dbReference type="Proteomes" id="UP001218188">
    <property type="component" value="Unassembled WGS sequence"/>
</dbReference>
<sequence>MGGFWSHFRCQPAEDGEVNRSDPQVVFTCQGCRPRPATLFSPGEIVMLPDPFIDGDWRGEDIIWYPARFRKHHPHTRDPKNEFEFVYLDCVDWAKLTPDDYMFRPSTHCKHDRASCEAMLKFEPKQIGNIRTPAYHESNLPDNHPLIGIFDAAIAPLAKLLISFPNDHPVVNSYNSFFTELATPGGQDKDRVRAWTPHWWRKTPEFSALPASEHEDAPAPKRRAMSRTLCSRGPKGPKKEKVVAVPVGKIVASGPGWITVDIFAI</sequence>
<dbReference type="AlphaFoldDB" id="A0AAD6SM67"/>
<keyword evidence="3" id="KW-1185">Reference proteome</keyword>
<reference evidence="2" key="1">
    <citation type="submission" date="2023-03" db="EMBL/GenBank/DDBJ databases">
        <title>Massive genome expansion in bonnet fungi (Mycena s.s.) driven by repeated elements and novel gene families across ecological guilds.</title>
        <authorList>
            <consortium name="Lawrence Berkeley National Laboratory"/>
            <person name="Harder C.B."/>
            <person name="Miyauchi S."/>
            <person name="Viragh M."/>
            <person name="Kuo A."/>
            <person name="Thoen E."/>
            <person name="Andreopoulos B."/>
            <person name="Lu D."/>
            <person name="Skrede I."/>
            <person name="Drula E."/>
            <person name="Henrissat B."/>
            <person name="Morin E."/>
            <person name="Kohler A."/>
            <person name="Barry K."/>
            <person name="LaButti K."/>
            <person name="Morin E."/>
            <person name="Salamov A."/>
            <person name="Lipzen A."/>
            <person name="Mereny Z."/>
            <person name="Hegedus B."/>
            <person name="Baldrian P."/>
            <person name="Stursova M."/>
            <person name="Weitz H."/>
            <person name="Taylor A."/>
            <person name="Grigoriev I.V."/>
            <person name="Nagy L.G."/>
            <person name="Martin F."/>
            <person name="Kauserud H."/>
        </authorList>
    </citation>
    <scope>NUCLEOTIDE SEQUENCE</scope>
    <source>
        <strain evidence="2">CBHHK200</strain>
    </source>
</reference>
<dbReference type="EMBL" id="JARJCM010000090">
    <property type="protein sequence ID" value="KAJ7030496.1"/>
    <property type="molecule type" value="Genomic_DNA"/>
</dbReference>
<gene>
    <name evidence="2" type="ORF">C8F04DRAFT_1397782</name>
</gene>
<feature type="region of interest" description="Disordered" evidence="1">
    <location>
        <begin position="210"/>
        <end position="237"/>
    </location>
</feature>
<organism evidence="2 3">
    <name type="scientific">Mycena alexandri</name>
    <dbReference type="NCBI Taxonomy" id="1745969"/>
    <lineage>
        <taxon>Eukaryota</taxon>
        <taxon>Fungi</taxon>
        <taxon>Dikarya</taxon>
        <taxon>Basidiomycota</taxon>
        <taxon>Agaricomycotina</taxon>
        <taxon>Agaricomycetes</taxon>
        <taxon>Agaricomycetidae</taxon>
        <taxon>Agaricales</taxon>
        <taxon>Marasmiineae</taxon>
        <taxon>Mycenaceae</taxon>
        <taxon>Mycena</taxon>
    </lineage>
</organism>
<proteinExistence type="predicted"/>
<name>A0AAD6SM67_9AGAR</name>
<accession>A0AAD6SM67</accession>
<evidence type="ECO:0000256" key="1">
    <source>
        <dbReference type="SAM" id="MobiDB-lite"/>
    </source>
</evidence>
<evidence type="ECO:0000313" key="3">
    <source>
        <dbReference type="Proteomes" id="UP001218188"/>
    </source>
</evidence>